<dbReference type="PANTHER" id="PTHR36836">
    <property type="entry name" value="COLANIC ACID BIOSYNTHESIS PROTEIN WCAK"/>
    <property type="match status" value="1"/>
</dbReference>
<sequence length="354" mass="38606">MRAVLCGYYGMGNGGDEALLATLLQLLPQSVTPIVLSGNPEETAQRYGVEAVPRKSLLAVWSALRRSQVFIWGGGSLMQDATSVINPLYYGGLMKLAQWMGLRTIAWGQGIGPLKRRSSRWITRWALKKCDAVSVRDGASAQLLTDWGIRCQLAPDPVWALRSAHLTGFADLPAPRIAIALRGHAHLTPERLTNLTKAIADLQKATQTCIVLLPFQPVKDSEIAAHIAQHLSGPHEIIQVGNPAQLKGIFRGIELAIAMRFHAVVMAAAEGCRCFAISYDPKVTQIMQELSLPGWGLSPDAPLPLIPDDAHTMTQQWLEHYANGDGLSDVQVRSHVDRALLHSVLLEKMLATNS</sequence>
<protein>
    <submittedName>
        <fullName evidence="2">Polysaccharide pyruvyl transferase CsaB</fullName>
    </submittedName>
</protein>
<evidence type="ECO:0000313" key="2">
    <source>
        <dbReference type="EMBL" id="MBE9069348.1"/>
    </source>
</evidence>
<comment type="caution">
    <text evidence="2">The sequence shown here is derived from an EMBL/GenBank/DDBJ whole genome shotgun (WGS) entry which is preliminary data.</text>
</comment>
<reference evidence="2" key="1">
    <citation type="submission" date="2020-10" db="EMBL/GenBank/DDBJ databases">
        <authorList>
            <person name="Castelo-Branco R."/>
            <person name="Eusebio N."/>
            <person name="Adriana R."/>
            <person name="Vieira A."/>
            <person name="Brugerolle De Fraissinette N."/>
            <person name="Rezende De Castro R."/>
            <person name="Schneider M.P."/>
            <person name="Vasconcelos V."/>
            <person name="Leao P.N."/>
        </authorList>
    </citation>
    <scope>NUCLEOTIDE SEQUENCE</scope>
    <source>
        <strain evidence="2">LEGE 11479</strain>
    </source>
</reference>
<dbReference type="EMBL" id="JADEXP010000264">
    <property type="protein sequence ID" value="MBE9069348.1"/>
    <property type="molecule type" value="Genomic_DNA"/>
</dbReference>
<dbReference type="NCBIfam" id="TIGR03609">
    <property type="entry name" value="S_layer_CsaB"/>
    <property type="match status" value="1"/>
</dbReference>
<dbReference type="InterPro" id="IPR007345">
    <property type="entry name" value="Polysacch_pyruvyl_Trfase"/>
</dbReference>
<keyword evidence="2" id="KW-0808">Transferase</keyword>
<feature type="domain" description="Polysaccharide pyruvyl transferase" evidence="1">
    <location>
        <begin position="13"/>
        <end position="281"/>
    </location>
</feature>
<proteinExistence type="predicted"/>
<dbReference type="AlphaFoldDB" id="A0A928ZXT1"/>
<dbReference type="RefSeq" id="WP_193995255.1">
    <property type="nucleotide sequence ID" value="NZ_JADEXP010000264.1"/>
</dbReference>
<dbReference type="Pfam" id="PF04230">
    <property type="entry name" value="PS_pyruv_trans"/>
    <property type="match status" value="1"/>
</dbReference>
<dbReference type="GO" id="GO:0016740">
    <property type="term" value="F:transferase activity"/>
    <property type="evidence" value="ECO:0007669"/>
    <property type="project" value="UniProtKB-KW"/>
</dbReference>
<keyword evidence="3" id="KW-1185">Reference proteome</keyword>
<gene>
    <name evidence="2" type="primary">csaB</name>
    <name evidence="2" type="ORF">IQ260_22140</name>
</gene>
<evidence type="ECO:0000259" key="1">
    <source>
        <dbReference type="Pfam" id="PF04230"/>
    </source>
</evidence>
<evidence type="ECO:0000313" key="3">
    <source>
        <dbReference type="Proteomes" id="UP000615026"/>
    </source>
</evidence>
<dbReference type="InterPro" id="IPR019896">
    <property type="entry name" value="Polysacch_pyruvyl_Trfase_CsaB"/>
</dbReference>
<dbReference type="PANTHER" id="PTHR36836:SF1">
    <property type="entry name" value="COLANIC ACID BIOSYNTHESIS PROTEIN WCAK"/>
    <property type="match status" value="1"/>
</dbReference>
<organism evidence="2 3">
    <name type="scientific">Leptolyngbya cf. ectocarpi LEGE 11479</name>
    <dbReference type="NCBI Taxonomy" id="1828722"/>
    <lineage>
        <taxon>Bacteria</taxon>
        <taxon>Bacillati</taxon>
        <taxon>Cyanobacteriota</taxon>
        <taxon>Cyanophyceae</taxon>
        <taxon>Leptolyngbyales</taxon>
        <taxon>Leptolyngbyaceae</taxon>
        <taxon>Leptolyngbya group</taxon>
        <taxon>Leptolyngbya</taxon>
    </lineage>
</organism>
<accession>A0A928ZXT1</accession>
<name>A0A928ZXT1_LEPEC</name>
<dbReference type="Proteomes" id="UP000615026">
    <property type="component" value="Unassembled WGS sequence"/>
</dbReference>